<dbReference type="Proteomes" id="UP001165960">
    <property type="component" value="Unassembled WGS sequence"/>
</dbReference>
<name>A0ACC2SQ91_9FUNG</name>
<comment type="caution">
    <text evidence="1">The sequence shown here is derived from an EMBL/GenBank/DDBJ whole genome shotgun (WGS) entry which is preliminary data.</text>
</comment>
<sequence length="201" mass="22936">MNLWFSQVILYLILVLFHLQSTSHGSAPHTLQPQETVDQLPKFYCPPGAPYGPVHFTKYLPNPVYFEFTLEGILIYKPEARTREIKTIYREGNKITRPPLLFCDKYNYLPTYLVPMTPPLTPWPNCPQESVAANESTSTQIFGVIVRIDNFSPLELQAQEQELNLDSPGPLGQRTARPTTRIFLGLSPCKLRLKKTTCPEK</sequence>
<gene>
    <name evidence="1" type="ORF">DSO57_1029951</name>
</gene>
<proteinExistence type="predicted"/>
<keyword evidence="2" id="KW-1185">Reference proteome</keyword>
<protein>
    <submittedName>
        <fullName evidence="1">Uncharacterized protein</fullName>
    </submittedName>
</protein>
<reference evidence="1" key="1">
    <citation type="submission" date="2022-04" db="EMBL/GenBank/DDBJ databases">
        <title>Genome of the entomopathogenic fungus Entomophthora muscae.</title>
        <authorList>
            <person name="Elya C."/>
            <person name="Lovett B.R."/>
            <person name="Lee E."/>
            <person name="Macias A.M."/>
            <person name="Hajek A.E."/>
            <person name="De Bivort B.L."/>
            <person name="Kasson M.T."/>
            <person name="De Fine Licht H.H."/>
            <person name="Stajich J.E."/>
        </authorList>
    </citation>
    <scope>NUCLEOTIDE SEQUENCE</scope>
    <source>
        <strain evidence="1">Berkeley</strain>
    </source>
</reference>
<evidence type="ECO:0000313" key="1">
    <source>
        <dbReference type="EMBL" id="KAJ9064500.1"/>
    </source>
</evidence>
<accession>A0ACC2SQ91</accession>
<evidence type="ECO:0000313" key="2">
    <source>
        <dbReference type="Proteomes" id="UP001165960"/>
    </source>
</evidence>
<organism evidence="1 2">
    <name type="scientific">Entomophthora muscae</name>
    <dbReference type="NCBI Taxonomy" id="34485"/>
    <lineage>
        <taxon>Eukaryota</taxon>
        <taxon>Fungi</taxon>
        <taxon>Fungi incertae sedis</taxon>
        <taxon>Zoopagomycota</taxon>
        <taxon>Entomophthoromycotina</taxon>
        <taxon>Entomophthoromycetes</taxon>
        <taxon>Entomophthorales</taxon>
        <taxon>Entomophthoraceae</taxon>
        <taxon>Entomophthora</taxon>
    </lineage>
</organism>
<dbReference type="EMBL" id="QTSX02004462">
    <property type="protein sequence ID" value="KAJ9064500.1"/>
    <property type="molecule type" value="Genomic_DNA"/>
</dbReference>